<gene>
    <name evidence="2" type="ORF">BKA67DRAFT_556704</name>
</gene>
<feature type="domain" description="Azaphilone pigments biosynthesis cluster protein L N-terminal" evidence="1">
    <location>
        <begin position="3"/>
        <end position="219"/>
    </location>
</feature>
<dbReference type="InterPro" id="IPR031348">
    <property type="entry name" value="PigL_N"/>
</dbReference>
<proteinExistence type="predicted"/>
<evidence type="ECO:0000259" key="1">
    <source>
        <dbReference type="Pfam" id="PF17111"/>
    </source>
</evidence>
<dbReference type="GeneID" id="70131065"/>
<dbReference type="Gene3D" id="1.20.120.1020">
    <property type="entry name" value="Prion-inhibition and propagation, HeLo domain"/>
    <property type="match status" value="1"/>
</dbReference>
<dbReference type="Pfam" id="PF17111">
    <property type="entry name" value="PigL_N"/>
    <property type="match status" value="1"/>
</dbReference>
<evidence type="ECO:0000313" key="2">
    <source>
        <dbReference type="EMBL" id="KAH6657906.1"/>
    </source>
</evidence>
<dbReference type="OrthoDB" id="432483at2759"/>
<dbReference type="Proteomes" id="UP000758603">
    <property type="component" value="Unassembled WGS sequence"/>
</dbReference>
<dbReference type="RefSeq" id="XP_045962140.1">
    <property type="nucleotide sequence ID" value="XM_046102173.1"/>
</dbReference>
<sequence>MVEPIGITGTSITIVGLLYNTCQAVCNIISSYKKAPKEYQDLRIGFQNLQDALGSLKESLSSVQSSTLSPEQQDSLAEIERPLATCSVACESFQAELSNVASHSTQDQTAFWDRLCLRFNESDVAFLQDKLISTKATILVALGVLNLRTSTDNQIAFRDFQDSTVVAMSEFSGRVEALNLAINSLSVTGVSITPEVLRVVQRTLGEHGDLLKQCLTFCATALNGANAAVPGRRVKHAKAVEHARQIVSDLN</sequence>
<dbReference type="EMBL" id="JAGPXC010000002">
    <property type="protein sequence ID" value="KAH6657906.1"/>
    <property type="molecule type" value="Genomic_DNA"/>
</dbReference>
<dbReference type="InterPro" id="IPR038305">
    <property type="entry name" value="HeLo_sf"/>
</dbReference>
<dbReference type="AlphaFoldDB" id="A0A9P9A278"/>
<accession>A0A9P9A278</accession>
<protein>
    <recommendedName>
        <fullName evidence="1">Azaphilone pigments biosynthesis cluster protein L N-terminal domain-containing protein</fullName>
    </recommendedName>
</protein>
<comment type="caution">
    <text evidence="2">The sequence shown here is derived from an EMBL/GenBank/DDBJ whole genome shotgun (WGS) entry which is preliminary data.</text>
</comment>
<organism evidence="2 3">
    <name type="scientific">Truncatella angustata</name>
    <dbReference type="NCBI Taxonomy" id="152316"/>
    <lineage>
        <taxon>Eukaryota</taxon>
        <taxon>Fungi</taxon>
        <taxon>Dikarya</taxon>
        <taxon>Ascomycota</taxon>
        <taxon>Pezizomycotina</taxon>
        <taxon>Sordariomycetes</taxon>
        <taxon>Xylariomycetidae</taxon>
        <taxon>Amphisphaeriales</taxon>
        <taxon>Sporocadaceae</taxon>
        <taxon>Truncatella</taxon>
    </lineage>
</organism>
<keyword evidence="3" id="KW-1185">Reference proteome</keyword>
<evidence type="ECO:0000313" key="3">
    <source>
        <dbReference type="Proteomes" id="UP000758603"/>
    </source>
</evidence>
<reference evidence="2" key="1">
    <citation type="journal article" date="2021" name="Nat. Commun.">
        <title>Genetic determinants of endophytism in the Arabidopsis root mycobiome.</title>
        <authorList>
            <person name="Mesny F."/>
            <person name="Miyauchi S."/>
            <person name="Thiergart T."/>
            <person name="Pickel B."/>
            <person name="Atanasova L."/>
            <person name="Karlsson M."/>
            <person name="Huettel B."/>
            <person name="Barry K.W."/>
            <person name="Haridas S."/>
            <person name="Chen C."/>
            <person name="Bauer D."/>
            <person name="Andreopoulos W."/>
            <person name="Pangilinan J."/>
            <person name="LaButti K."/>
            <person name="Riley R."/>
            <person name="Lipzen A."/>
            <person name="Clum A."/>
            <person name="Drula E."/>
            <person name="Henrissat B."/>
            <person name="Kohler A."/>
            <person name="Grigoriev I.V."/>
            <person name="Martin F.M."/>
            <person name="Hacquard S."/>
        </authorList>
    </citation>
    <scope>NUCLEOTIDE SEQUENCE</scope>
    <source>
        <strain evidence="2">MPI-SDFR-AT-0073</strain>
    </source>
</reference>
<name>A0A9P9A278_9PEZI</name>